<sequence length="552" mass="62722">MESDDSEGDQDKPIKEFFIAPLYASSESGDSLEGISNLLETEPDIPPKMKLYMEGLYSPGSGEICAKYIAMSTSTVLRHPYYDYPAILDPGIEEALFYPEPKKKYDDDGQELYLDLCKKMNLIPIRIFHRALLEEEINLKYYGVNPVAVRAMCLALARNQNVTRLDLTSNFLDHYDATYHLGEMLGYQNALTELVLSGCNIGSRYMRRVLNRLGTRVMDLLDLSGNKIRDEGFPALTEQIFHGAVIKRLNLKRNDLTSDSLALLAEVLEFHDHTTHLDLSWNKFFINQGAIQLVRTLRHSKVLVELNLSYCNLSLGVDIGALLRIPTLEVLDISNNTLAPRAAKIIAKNLILATSLRILELSSNPFSPSDALEILLNMKNEAIGLKELRMDYISVNKDFAYELNEIRSLEFRRNTVITHGHILKNYTLLPQDIKVIYLKQLVMLTSTARKKDAFDILVYILDESKTREILEIPEFQRIMKRAGAPVEDDFLMGLSKCFPGPKTETKIRPLNLEMMVDYIHRIYPHKEPTPTPVGTPEAKPVKKKKGGKKKKI</sequence>
<dbReference type="EMBL" id="JARGEI010000004">
    <property type="protein sequence ID" value="KAJ8732506.1"/>
    <property type="molecule type" value="Genomic_DNA"/>
</dbReference>
<dbReference type="GO" id="GO:0005634">
    <property type="term" value="C:nucleus"/>
    <property type="evidence" value="ECO:0007669"/>
    <property type="project" value="TreeGrafter"/>
</dbReference>
<dbReference type="GO" id="GO:0005829">
    <property type="term" value="C:cytosol"/>
    <property type="evidence" value="ECO:0007669"/>
    <property type="project" value="TreeGrafter"/>
</dbReference>
<organism evidence="2 3">
    <name type="scientific">Mythimna separata</name>
    <name type="common">Oriental armyworm</name>
    <name type="synonym">Pseudaletia separata</name>
    <dbReference type="NCBI Taxonomy" id="271217"/>
    <lineage>
        <taxon>Eukaryota</taxon>
        <taxon>Metazoa</taxon>
        <taxon>Ecdysozoa</taxon>
        <taxon>Arthropoda</taxon>
        <taxon>Hexapoda</taxon>
        <taxon>Insecta</taxon>
        <taxon>Pterygota</taxon>
        <taxon>Neoptera</taxon>
        <taxon>Endopterygota</taxon>
        <taxon>Lepidoptera</taxon>
        <taxon>Glossata</taxon>
        <taxon>Ditrysia</taxon>
        <taxon>Noctuoidea</taxon>
        <taxon>Noctuidae</taxon>
        <taxon>Noctuinae</taxon>
        <taxon>Hadenini</taxon>
        <taxon>Mythimna</taxon>
    </lineage>
</organism>
<dbReference type="AlphaFoldDB" id="A0AAD7YYA0"/>
<dbReference type="GO" id="GO:0031267">
    <property type="term" value="F:small GTPase binding"/>
    <property type="evidence" value="ECO:0007669"/>
    <property type="project" value="TreeGrafter"/>
</dbReference>
<feature type="compositionally biased region" description="Basic residues" evidence="1">
    <location>
        <begin position="541"/>
        <end position="552"/>
    </location>
</feature>
<comment type="caution">
    <text evidence="2">The sequence shown here is derived from an EMBL/GenBank/DDBJ whole genome shotgun (WGS) entry which is preliminary data.</text>
</comment>
<reference evidence="2" key="1">
    <citation type="submission" date="2023-03" db="EMBL/GenBank/DDBJ databases">
        <title>Chromosome-level genomes of two armyworms, Mythimna separata and Mythimna loreyi, provide insights into the biosynthesis and reception of sex pheromones.</title>
        <authorList>
            <person name="Zhao H."/>
        </authorList>
    </citation>
    <scope>NUCLEOTIDE SEQUENCE</scope>
    <source>
        <strain evidence="2">BeijingLab</strain>
        <tissue evidence="2">Pupa</tissue>
    </source>
</reference>
<dbReference type="PANTHER" id="PTHR24113">
    <property type="entry name" value="RAN GTPASE-ACTIVATING PROTEIN 1"/>
    <property type="match status" value="1"/>
</dbReference>
<dbReference type="Pfam" id="PF13516">
    <property type="entry name" value="LRR_6"/>
    <property type="match status" value="1"/>
</dbReference>
<dbReference type="SUPFAM" id="SSF52047">
    <property type="entry name" value="RNI-like"/>
    <property type="match status" value="1"/>
</dbReference>
<dbReference type="SMART" id="SM00368">
    <property type="entry name" value="LRR_RI"/>
    <property type="match status" value="6"/>
</dbReference>
<dbReference type="PANTHER" id="PTHR24113:SF15">
    <property type="entry name" value="NACHT DOMAIN-CONTAINING PROTEIN"/>
    <property type="match status" value="1"/>
</dbReference>
<protein>
    <submittedName>
        <fullName evidence="2">Uncharacterized protein</fullName>
    </submittedName>
</protein>
<feature type="region of interest" description="Disordered" evidence="1">
    <location>
        <begin position="527"/>
        <end position="552"/>
    </location>
</feature>
<dbReference type="Proteomes" id="UP001231518">
    <property type="component" value="Chromosome 6"/>
</dbReference>
<evidence type="ECO:0000313" key="3">
    <source>
        <dbReference type="Proteomes" id="UP001231518"/>
    </source>
</evidence>
<evidence type="ECO:0000256" key="1">
    <source>
        <dbReference type="SAM" id="MobiDB-lite"/>
    </source>
</evidence>
<name>A0AAD7YYA0_MYTSE</name>
<dbReference type="GO" id="GO:0005096">
    <property type="term" value="F:GTPase activator activity"/>
    <property type="evidence" value="ECO:0007669"/>
    <property type="project" value="InterPro"/>
</dbReference>
<dbReference type="Gene3D" id="3.80.10.10">
    <property type="entry name" value="Ribonuclease Inhibitor"/>
    <property type="match status" value="1"/>
</dbReference>
<gene>
    <name evidence="2" type="ORF">PYW07_015105</name>
</gene>
<keyword evidence="3" id="KW-1185">Reference proteome</keyword>
<dbReference type="GO" id="GO:0006913">
    <property type="term" value="P:nucleocytoplasmic transport"/>
    <property type="evidence" value="ECO:0007669"/>
    <property type="project" value="TreeGrafter"/>
</dbReference>
<dbReference type="GO" id="GO:0048471">
    <property type="term" value="C:perinuclear region of cytoplasm"/>
    <property type="evidence" value="ECO:0007669"/>
    <property type="project" value="TreeGrafter"/>
</dbReference>
<dbReference type="InterPro" id="IPR032675">
    <property type="entry name" value="LRR_dom_sf"/>
</dbReference>
<evidence type="ECO:0000313" key="2">
    <source>
        <dbReference type="EMBL" id="KAJ8732506.1"/>
    </source>
</evidence>
<proteinExistence type="predicted"/>
<dbReference type="InterPro" id="IPR001611">
    <property type="entry name" value="Leu-rich_rpt"/>
</dbReference>
<dbReference type="InterPro" id="IPR027038">
    <property type="entry name" value="RanGap"/>
</dbReference>
<accession>A0AAD7YYA0</accession>